<dbReference type="EMBL" id="AESD01000130">
    <property type="protein sequence ID" value="EHJ14526.1"/>
    <property type="molecule type" value="Genomic_DNA"/>
</dbReference>
<gene>
    <name evidence="1" type="ORF">CWATWH0003_0799t1</name>
</gene>
<comment type="caution">
    <text evidence="1">The sequence shown here is derived from an EMBL/GenBank/DDBJ whole genome shotgun (WGS) entry which is preliminary data.</text>
</comment>
<feature type="non-terminal residue" evidence="1">
    <location>
        <position position="51"/>
    </location>
</feature>
<evidence type="ECO:0000313" key="1">
    <source>
        <dbReference type="EMBL" id="EHJ14526.1"/>
    </source>
</evidence>
<name>G5IZW1_CROWT</name>
<organism evidence="1 2">
    <name type="scientific">Crocosphaera watsonii WH 0003</name>
    <dbReference type="NCBI Taxonomy" id="423471"/>
    <lineage>
        <taxon>Bacteria</taxon>
        <taxon>Bacillati</taxon>
        <taxon>Cyanobacteriota</taxon>
        <taxon>Cyanophyceae</taxon>
        <taxon>Oscillatoriophycideae</taxon>
        <taxon>Chroococcales</taxon>
        <taxon>Aphanothecaceae</taxon>
        <taxon>Crocosphaera</taxon>
    </lineage>
</organism>
<sequence>MLLLMGFKVGHSTHHRKVQRIDNLLPEVKQGCSEVAVDGGKIRLRGEDGEK</sequence>
<proteinExistence type="predicted"/>
<reference evidence="1 2" key="1">
    <citation type="journal article" date="2011" name="Front. Microbiol.">
        <title>Two Strains of Crocosphaera watsonii with Highly Conserved Genomes are Distinguished by Strain-Specific Features.</title>
        <authorList>
            <person name="Bench S.R."/>
            <person name="Ilikchyan I.N."/>
            <person name="Tripp H.J."/>
            <person name="Zehr J.P."/>
        </authorList>
    </citation>
    <scope>NUCLEOTIDE SEQUENCE [LARGE SCALE GENOMIC DNA]</scope>
    <source>
        <strain evidence="1 2">WH 0003</strain>
    </source>
</reference>
<accession>G5IZW1</accession>
<evidence type="ECO:0000313" key="2">
    <source>
        <dbReference type="Proteomes" id="UP000003477"/>
    </source>
</evidence>
<dbReference type="AlphaFoldDB" id="G5IZW1"/>
<protein>
    <submittedName>
        <fullName evidence="1">Uncharacterized protein</fullName>
    </submittedName>
</protein>
<dbReference type="Proteomes" id="UP000003477">
    <property type="component" value="Unassembled WGS sequence"/>
</dbReference>